<evidence type="ECO:0000259" key="1">
    <source>
        <dbReference type="PROSITE" id="PS51707"/>
    </source>
</evidence>
<evidence type="ECO:0000313" key="4">
    <source>
        <dbReference type="Proteomes" id="UP000217528"/>
    </source>
</evidence>
<dbReference type="RefSeq" id="WP_095608957.1">
    <property type="nucleotide sequence ID" value="NZ_CAUHCB010000007.1"/>
</dbReference>
<proteinExistence type="predicted"/>
<dbReference type="Pfam" id="PF01928">
    <property type="entry name" value="CYTH"/>
    <property type="match status" value="1"/>
</dbReference>
<reference evidence="3 5" key="1">
    <citation type="submission" date="2016-04" db="EMBL/GenBank/DDBJ databases">
        <title>Genome sequence of Methanosphaera cuniculi DSM 4103.</title>
        <authorList>
            <person name="Poehlein A."/>
            <person name="Seedorf H."/>
            <person name="Daniel R."/>
        </authorList>
    </citation>
    <scope>NUCLEOTIDE SEQUENCE [LARGE SCALE GENOMIC DNA]</scope>
    <source>
        <strain evidence="3 5">DSM 4103</strain>
    </source>
</reference>
<gene>
    <name evidence="2" type="ORF">ASJ82_02050</name>
    <name evidence="3" type="ORF">MSCUN_01910</name>
</gene>
<dbReference type="Gene3D" id="2.40.320.10">
    <property type="entry name" value="Hypothetical Protein Pfu-838710-001"/>
    <property type="match status" value="1"/>
</dbReference>
<evidence type="ECO:0000313" key="5">
    <source>
        <dbReference type="Proteomes" id="UP000246004"/>
    </source>
</evidence>
<keyword evidence="4" id="KW-1185">Reference proteome</keyword>
<dbReference type="PROSITE" id="PS51707">
    <property type="entry name" value="CYTH"/>
    <property type="match status" value="1"/>
</dbReference>
<protein>
    <submittedName>
        <fullName evidence="3">CYTH domain protein</fullName>
    </submittedName>
</protein>
<evidence type="ECO:0000313" key="3">
    <source>
        <dbReference type="EMBL" id="PWL08924.1"/>
    </source>
</evidence>
<dbReference type="EMBL" id="LMVN01000023">
    <property type="protein sequence ID" value="PAV07035.1"/>
    <property type="molecule type" value="Genomic_DNA"/>
</dbReference>
<dbReference type="CDD" id="cd07890">
    <property type="entry name" value="CYTH-like_AC_IV-like"/>
    <property type="match status" value="1"/>
</dbReference>
<dbReference type="EMBL" id="LWMS01000005">
    <property type="protein sequence ID" value="PWL08924.1"/>
    <property type="molecule type" value="Genomic_DNA"/>
</dbReference>
<name>A0A2A2HCE4_9EURY</name>
<sequence length="182" mass="21585">MIEVEIKAKIENPKYEIEKLDKLGAKYSHTERQHDIYFNAPDKDYKKTDEALRIRKIPKNDTEFEKILTYKGPKLNDISKTRKEIEVEISSITKMTEILENLGFKKAATVDKIRRIFTYENYTITIDKLEKLGTYMEIEDVVKEDANIDEICDNIMEIFKKLDITDNFERTSYLELLEENKE</sequence>
<comment type="caution">
    <text evidence="2">The sequence shown here is derived from an EMBL/GenBank/DDBJ whole genome shotgun (WGS) entry which is preliminary data.</text>
</comment>
<organism evidence="2 4">
    <name type="scientific">Methanosphaera cuniculi</name>
    <dbReference type="NCBI Taxonomy" id="1077256"/>
    <lineage>
        <taxon>Archaea</taxon>
        <taxon>Methanobacteriati</taxon>
        <taxon>Methanobacteriota</taxon>
        <taxon>Methanomada group</taxon>
        <taxon>Methanobacteria</taxon>
        <taxon>Methanobacteriales</taxon>
        <taxon>Methanobacteriaceae</taxon>
        <taxon>Methanosphaera</taxon>
    </lineage>
</organism>
<dbReference type="SUPFAM" id="SSF55154">
    <property type="entry name" value="CYTH-like phosphatases"/>
    <property type="match status" value="1"/>
</dbReference>
<dbReference type="OrthoDB" id="46040at2157"/>
<dbReference type="AlphaFoldDB" id="A0A2A2HCE4"/>
<dbReference type="InterPro" id="IPR008173">
    <property type="entry name" value="Adenylyl_cyclase_CyaB"/>
</dbReference>
<dbReference type="SMART" id="SM01118">
    <property type="entry name" value="CYTH"/>
    <property type="match status" value="1"/>
</dbReference>
<dbReference type="PANTHER" id="PTHR21028:SF2">
    <property type="entry name" value="CYTH DOMAIN-CONTAINING PROTEIN"/>
    <property type="match status" value="1"/>
</dbReference>
<feature type="domain" description="CYTH" evidence="1">
    <location>
        <begin position="1"/>
        <end position="179"/>
    </location>
</feature>
<accession>A0A2A2HCE4</accession>
<dbReference type="NCBIfam" id="TIGR00318">
    <property type="entry name" value="cyaB"/>
    <property type="match status" value="1"/>
</dbReference>
<reference evidence="2 4" key="2">
    <citation type="journal article" date="2017" name="BMC Genomics">
        <title>Genomic analysis of methanogenic archaea reveals a shift towards energy conservation.</title>
        <authorList>
            <person name="Gilmore S.P."/>
            <person name="Henske J.K."/>
            <person name="Sexton J.A."/>
            <person name="Solomon K.V."/>
            <person name="Seppala S."/>
            <person name="Yoo J.I."/>
            <person name="Huyett L.M."/>
            <person name="Pressman A."/>
            <person name="Cogan J.Z."/>
            <person name="Kivenson V."/>
            <person name="Peng X."/>
            <person name="Tan Y."/>
            <person name="Valentine D.L."/>
            <person name="O'Malley M.A."/>
        </authorList>
    </citation>
    <scope>NUCLEOTIDE SEQUENCE [LARGE SCALE GENOMIC DNA]</scope>
    <source>
        <strain evidence="2 4">1R-7</strain>
    </source>
</reference>
<dbReference type="Proteomes" id="UP000217528">
    <property type="component" value="Unassembled WGS sequence"/>
</dbReference>
<dbReference type="InterPro" id="IPR033469">
    <property type="entry name" value="CYTH-like_dom_sf"/>
</dbReference>
<evidence type="ECO:0000313" key="2">
    <source>
        <dbReference type="EMBL" id="PAV07035.1"/>
    </source>
</evidence>
<dbReference type="PANTHER" id="PTHR21028">
    <property type="entry name" value="SI:CH211-156B7.4"/>
    <property type="match status" value="1"/>
</dbReference>
<dbReference type="Proteomes" id="UP000246004">
    <property type="component" value="Unassembled WGS sequence"/>
</dbReference>
<dbReference type="InterPro" id="IPR023577">
    <property type="entry name" value="CYTH_domain"/>
</dbReference>